<feature type="domain" description="C2H2-type" evidence="7">
    <location>
        <begin position="679"/>
        <end position="707"/>
    </location>
</feature>
<keyword evidence="9" id="KW-1185">Reference proteome</keyword>
<reference evidence="8" key="1">
    <citation type="submission" date="2021-06" db="EMBL/GenBank/DDBJ databases">
        <authorList>
            <person name="Hodson N. C."/>
            <person name="Mongue J. A."/>
            <person name="Jaron S. K."/>
        </authorList>
    </citation>
    <scope>NUCLEOTIDE SEQUENCE</scope>
</reference>
<feature type="region of interest" description="Disordered" evidence="6">
    <location>
        <begin position="492"/>
        <end position="511"/>
    </location>
</feature>
<feature type="compositionally biased region" description="Polar residues" evidence="6">
    <location>
        <begin position="786"/>
        <end position="796"/>
    </location>
</feature>
<name>A0A8J2NMF2_9HEXA</name>
<organism evidence="8 9">
    <name type="scientific">Allacma fusca</name>
    <dbReference type="NCBI Taxonomy" id="39272"/>
    <lineage>
        <taxon>Eukaryota</taxon>
        <taxon>Metazoa</taxon>
        <taxon>Ecdysozoa</taxon>
        <taxon>Arthropoda</taxon>
        <taxon>Hexapoda</taxon>
        <taxon>Collembola</taxon>
        <taxon>Symphypleona</taxon>
        <taxon>Sminthuridae</taxon>
        <taxon>Allacma</taxon>
    </lineage>
</organism>
<keyword evidence="2" id="KW-0677">Repeat</keyword>
<feature type="compositionally biased region" description="Basic and acidic residues" evidence="6">
    <location>
        <begin position="797"/>
        <end position="807"/>
    </location>
</feature>
<feature type="domain" description="C2H2-type" evidence="7">
    <location>
        <begin position="321"/>
        <end position="348"/>
    </location>
</feature>
<feature type="region of interest" description="Disordered" evidence="6">
    <location>
        <begin position="851"/>
        <end position="889"/>
    </location>
</feature>
<dbReference type="AlphaFoldDB" id="A0A8J2NMF2"/>
<feature type="domain" description="C2H2-type" evidence="7">
    <location>
        <begin position="534"/>
        <end position="560"/>
    </location>
</feature>
<feature type="compositionally biased region" description="Low complexity" evidence="6">
    <location>
        <begin position="851"/>
        <end position="863"/>
    </location>
</feature>
<feature type="region of interest" description="Disordered" evidence="6">
    <location>
        <begin position="781"/>
        <end position="811"/>
    </location>
</feature>
<feature type="region of interest" description="Disordered" evidence="6">
    <location>
        <begin position="284"/>
        <end position="310"/>
    </location>
</feature>
<evidence type="ECO:0000256" key="5">
    <source>
        <dbReference type="PROSITE-ProRule" id="PRU00042"/>
    </source>
</evidence>
<feature type="region of interest" description="Disordered" evidence="6">
    <location>
        <begin position="199"/>
        <end position="230"/>
    </location>
</feature>
<feature type="compositionally biased region" description="Polar residues" evidence="6">
    <location>
        <begin position="876"/>
        <end position="889"/>
    </location>
</feature>
<evidence type="ECO:0000256" key="3">
    <source>
        <dbReference type="ARBA" id="ARBA00022771"/>
    </source>
</evidence>
<dbReference type="PANTHER" id="PTHR24408:SF64">
    <property type="entry name" value="LINKING IMMUNITY AND METABOLISM-RELATED"/>
    <property type="match status" value="1"/>
</dbReference>
<evidence type="ECO:0000256" key="2">
    <source>
        <dbReference type="ARBA" id="ARBA00022737"/>
    </source>
</evidence>
<comment type="caution">
    <text evidence="8">The sequence shown here is derived from an EMBL/GenBank/DDBJ whole genome shotgun (WGS) entry which is preliminary data.</text>
</comment>
<dbReference type="GO" id="GO:0000981">
    <property type="term" value="F:DNA-binding transcription factor activity, RNA polymerase II-specific"/>
    <property type="evidence" value="ECO:0007669"/>
    <property type="project" value="TreeGrafter"/>
</dbReference>
<feature type="compositionally biased region" description="Basic and acidic residues" evidence="6">
    <location>
        <begin position="501"/>
        <end position="510"/>
    </location>
</feature>
<keyword evidence="4" id="KW-0862">Zinc</keyword>
<dbReference type="GO" id="GO:0008270">
    <property type="term" value="F:zinc ion binding"/>
    <property type="evidence" value="ECO:0007669"/>
    <property type="project" value="UniProtKB-KW"/>
</dbReference>
<dbReference type="PROSITE" id="PS00028">
    <property type="entry name" value="ZINC_FINGER_C2H2_1"/>
    <property type="match status" value="6"/>
</dbReference>
<protein>
    <recommendedName>
        <fullName evidence="7">C2H2-type domain-containing protein</fullName>
    </recommendedName>
</protein>
<evidence type="ECO:0000256" key="1">
    <source>
        <dbReference type="ARBA" id="ARBA00022723"/>
    </source>
</evidence>
<dbReference type="EMBL" id="CAJVCH010029504">
    <property type="protein sequence ID" value="CAG7706986.1"/>
    <property type="molecule type" value="Genomic_DNA"/>
</dbReference>
<sequence length="889" mass="100692">MKSKVKRNIKEGNIKKCKVKLRDCGSMTWQDPGRCANCYQDIASSSNSKRLKDELQIDHGCSSSLPRISIMEALDIVFDINRKSYQTSILLDENKYLLCPNCVRIFIHLFSRFSEFVEASSSPSYLFSLIRNRRDYSKLFPVVEIKEEVDICLETAPPESDGEFWNAGGIVDEEGYAENDAAQDGQCRKVTKVKRELKRIPPDHPEILKEGSKKRSSPRRNISRVDNSLLEGAASKDKEFDLQSTKKIKLEDSSLRESSGSSVYNPHEDLDDFVLKPKEEDDFEYDSPMKKLPNDADSSQTVGQEERAVDCSPSNLRGRIHVCTECNIGFTRSNHLERHLKQHSSKAFVCDCGVGFAENYHLQYHQKHNNCKLTPGAQVLSQSEISTAVERTLKNAKKRRVTKLVKKATRNNAHHRRPGKFVCGHYKCGKVFTRRYRLKRHRIIHDTKPFPCEFCHDCFRDEVTLSCHVSSTCRVNNKAGIFVEQFPCADDNDSCSSRNKHNADDDKKEMTNSNSIVSVTDTVVKTTPSRERRYACHCGETFSRTNHLRSHAGVHRVKNVICPICLAGFTNQIRLEKHSKIHEPSMVPDDLQNFRSFINGEGQIIKTAVKLKLKRKHLSTDMVSCNVCGGQILQRNLKNHMLSHQQEREAVCELCGLAFKSILNLRSHQKHTHSTERLFLCNICGKAFKRNQHLLDHQIVTHSDSREFKCEECNKSFKSKRNLRQHLHLHEGIKFNCEKCGAAFTRKDNLKVHKGKVCSGTPPEILKNKSPKSASSIIMAEESSSQFSGTLSQNIQSRRESESDVSGHDPTMIHENFSVSSLATTVYSSLTNDKLEFTPIVSPDFCDPMETTTSTSECSTTNSMDNGRKGSAEFSPESSTLTESSIFGI</sequence>
<dbReference type="InterPro" id="IPR013087">
    <property type="entry name" value="Znf_C2H2_type"/>
</dbReference>
<feature type="domain" description="C2H2-type" evidence="7">
    <location>
        <begin position="735"/>
        <end position="763"/>
    </location>
</feature>
<dbReference type="OrthoDB" id="427030at2759"/>
<gene>
    <name evidence="8" type="ORF">AFUS01_LOCUS4707</name>
</gene>
<feature type="region of interest" description="Disordered" evidence="6">
    <location>
        <begin position="251"/>
        <end position="271"/>
    </location>
</feature>
<proteinExistence type="predicted"/>
<keyword evidence="1" id="KW-0479">Metal-binding</keyword>
<dbReference type="Proteomes" id="UP000708208">
    <property type="component" value="Unassembled WGS sequence"/>
</dbReference>
<accession>A0A8J2NMF2</accession>
<dbReference type="Pfam" id="PF00096">
    <property type="entry name" value="zf-C2H2"/>
    <property type="match status" value="5"/>
</dbReference>
<feature type="domain" description="C2H2-type" evidence="7">
    <location>
        <begin position="650"/>
        <end position="678"/>
    </location>
</feature>
<dbReference type="SMART" id="SM00355">
    <property type="entry name" value="ZnF_C2H2"/>
    <property type="match status" value="10"/>
</dbReference>
<keyword evidence="3 5" id="KW-0863">Zinc-finger</keyword>
<dbReference type="GO" id="GO:0005634">
    <property type="term" value="C:nucleus"/>
    <property type="evidence" value="ECO:0007669"/>
    <property type="project" value="TreeGrafter"/>
</dbReference>
<evidence type="ECO:0000259" key="7">
    <source>
        <dbReference type="PROSITE" id="PS50157"/>
    </source>
</evidence>
<evidence type="ECO:0000256" key="6">
    <source>
        <dbReference type="SAM" id="MobiDB-lite"/>
    </source>
</evidence>
<feature type="domain" description="C2H2-type" evidence="7">
    <location>
        <begin position="708"/>
        <end position="735"/>
    </location>
</feature>
<dbReference type="PROSITE" id="PS50157">
    <property type="entry name" value="ZINC_FINGER_C2H2_2"/>
    <property type="match status" value="7"/>
</dbReference>
<feature type="domain" description="C2H2-type" evidence="7">
    <location>
        <begin position="421"/>
        <end position="450"/>
    </location>
</feature>
<dbReference type="GO" id="GO:0043565">
    <property type="term" value="F:sequence-specific DNA binding"/>
    <property type="evidence" value="ECO:0007669"/>
    <property type="project" value="TreeGrafter"/>
</dbReference>
<evidence type="ECO:0000313" key="8">
    <source>
        <dbReference type="EMBL" id="CAG7706986.1"/>
    </source>
</evidence>
<dbReference type="PANTHER" id="PTHR24408">
    <property type="entry name" value="ZINC FINGER PROTEIN"/>
    <property type="match status" value="1"/>
</dbReference>
<evidence type="ECO:0000256" key="4">
    <source>
        <dbReference type="ARBA" id="ARBA00022833"/>
    </source>
</evidence>
<evidence type="ECO:0000313" key="9">
    <source>
        <dbReference type="Proteomes" id="UP000708208"/>
    </source>
</evidence>
<feature type="compositionally biased region" description="Basic and acidic residues" evidence="6">
    <location>
        <begin position="199"/>
        <end position="213"/>
    </location>
</feature>